<dbReference type="VEuPathDB" id="VectorBase:AMIN014572"/>
<protein>
    <submittedName>
        <fullName evidence="1">Uncharacterized protein</fullName>
    </submittedName>
</protein>
<name>A0A182WPH2_9DIPT</name>
<dbReference type="EnsemblMetazoa" id="AMIN014572-RA">
    <property type="protein sequence ID" value="AMIN014572-PA"/>
    <property type="gene ID" value="AMIN014572"/>
</dbReference>
<evidence type="ECO:0000313" key="2">
    <source>
        <dbReference type="Proteomes" id="UP000075920"/>
    </source>
</evidence>
<sequence length="82" mass="8717">MVAHKLRTAYPYSANVSSRSAFGAGMHLTFSINPSTMTAGRPNRNFGVAMASFNPNGNSRELTASSASPFNALQHQATLVDN</sequence>
<proteinExistence type="predicted"/>
<dbReference type="AlphaFoldDB" id="A0A182WPH2"/>
<keyword evidence="2" id="KW-1185">Reference proteome</keyword>
<organism evidence="1 2">
    <name type="scientific">Anopheles minimus</name>
    <dbReference type="NCBI Taxonomy" id="112268"/>
    <lineage>
        <taxon>Eukaryota</taxon>
        <taxon>Metazoa</taxon>
        <taxon>Ecdysozoa</taxon>
        <taxon>Arthropoda</taxon>
        <taxon>Hexapoda</taxon>
        <taxon>Insecta</taxon>
        <taxon>Pterygota</taxon>
        <taxon>Neoptera</taxon>
        <taxon>Endopterygota</taxon>
        <taxon>Diptera</taxon>
        <taxon>Nematocera</taxon>
        <taxon>Culicoidea</taxon>
        <taxon>Culicidae</taxon>
        <taxon>Anophelinae</taxon>
        <taxon>Anopheles</taxon>
    </lineage>
</organism>
<dbReference type="Proteomes" id="UP000075920">
    <property type="component" value="Unassembled WGS sequence"/>
</dbReference>
<evidence type="ECO:0000313" key="1">
    <source>
        <dbReference type="EnsemblMetazoa" id="AMIN014572-PA"/>
    </source>
</evidence>
<accession>A0A182WPH2</accession>
<reference evidence="2" key="1">
    <citation type="submission" date="2013-03" db="EMBL/GenBank/DDBJ databases">
        <title>The Genome Sequence of Anopheles minimus MINIMUS1.</title>
        <authorList>
            <consortium name="The Broad Institute Genomics Platform"/>
            <person name="Neafsey D.E."/>
            <person name="Walton C."/>
            <person name="Walker B."/>
            <person name="Young S.K."/>
            <person name="Zeng Q."/>
            <person name="Gargeya S."/>
            <person name="Fitzgerald M."/>
            <person name="Haas B."/>
            <person name="Abouelleil A."/>
            <person name="Allen A.W."/>
            <person name="Alvarado L."/>
            <person name="Arachchi H.M."/>
            <person name="Berlin A.M."/>
            <person name="Chapman S.B."/>
            <person name="Gainer-Dewar J."/>
            <person name="Goldberg J."/>
            <person name="Griggs A."/>
            <person name="Gujja S."/>
            <person name="Hansen M."/>
            <person name="Howarth C."/>
            <person name="Imamovic A."/>
            <person name="Ireland A."/>
            <person name="Larimer J."/>
            <person name="McCowan C."/>
            <person name="Murphy C."/>
            <person name="Pearson M."/>
            <person name="Poon T.W."/>
            <person name="Priest M."/>
            <person name="Roberts A."/>
            <person name="Saif S."/>
            <person name="Shea T."/>
            <person name="Sisk P."/>
            <person name="Sykes S."/>
            <person name="Wortman J."/>
            <person name="Nusbaum C."/>
            <person name="Birren B."/>
        </authorList>
    </citation>
    <scope>NUCLEOTIDE SEQUENCE [LARGE SCALE GENOMIC DNA]</scope>
    <source>
        <strain evidence="2">MINIMUS1</strain>
    </source>
</reference>
<reference evidence="1" key="2">
    <citation type="submission" date="2020-05" db="UniProtKB">
        <authorList>
            <consortium name="EnsemblMetazoa"/>
        </authorList>
    </citation>
    <scope>IDENTIFICATION</scope>
    <source>
        <strain evidence="1">MINIMUS1</strain>
    </source>
</reference>